<reference evidence="4" key="1">
    <citation type="journal article" date="2023" name="Genome Biol. Evol.">
        <title>First Whole Genome Sequence and Flow Cytometry Genome Size Data for the Lichen-Forming Fungus Ramalina farinacea (Ascomycota).</title>
        <authorList>
            <person name="Llewellyn T."/>
            <person name="Mian S."/>
            <person name="Hill R."/>
            <person name="Leitch I.J."/>
            <person name="Gaya E."/>
        </authorList>
    </citation>
    <scope>NUCLEOTIDE SEQUENCE</scope>
    <source>
        <strain evidence="4">LIQ254RAFAR</strain>
    </source>
</reference>
<evidence type="ECO:0000256" key="2">
    <source>
        <dbReference type="SAM" id="MobiDB-lite"/>
    </source>
</evidence>
<dbReference type="PANTHER" id="PTHR11842:SF10">
    <property type="entry name" value="MITOTIC SPINDLE ASSEMBLY CHECKPOINT PROTEIN MAD2B"/>
    <property type="match status" value="1"/>
</dbReference>
<comment type="similarity">
    <text evidence="1">Belongs to the MAD2 family.</text>
</comment>
<name>A0AA43TPE2_9LECA</name>
<feature type="domain" description="HORMA" evidence="3">
    <location>
        <begin position="15"/>
        <end position="207"/>
    </location>
</feature>
<protein>
    <recommendedName>
        <fullName evidence="3">HORMA domain-containing protein</fullName>
    </recommendedName>
</protein>
<dbReference type="InterPro" id="IPR036570">
    <property type="entry name" value="HORMA_dom_sf"/>
</dbReference>
<feature type="compositionally biased region" description="Acidic residues" evidence="2">
    <location>
        <begin position="198"/>
        <end position="207"/>
    </location>
</feature>
<dbReference type="PANTHER" id="PTHR11842">
    <property type="entry name" value="MITOTIC SPINDLE ASSEMBLY CHECKPOINT PROTEIN MAD2"/>
    <property type="match status" value="1"/>
</dbReference>
<evidence type="ECO:0000313" key="5">
    <source>
        <dbReference type="Proteomes" id="UP001161017"/>
    </source>
</evidence>
<keyword evidence="5" id="KW-1185">Reference proteome</keyword>
<gene>
    <name evidence="4" type="ORF">OHK93_005695</name>
</gene>
<evidence type="ECO:0000256" key="1">
    <source>
        <dbReference type="ARBA" id="ARBA00010348"/>
    </source>
</evidence>
<dbReference type="EMBL" id="JAPUFD010000003">
    <property type="protein sequence ID" value="MDI1486466.1"/>
    <property type="molecule type" value="Genomic_DNA"/>
</dbReference>
<accession>A0AA43TPE2</accession>
<feature type="region of interest" description="Disordered" evidence="2">
    <location>
        <begin position="189"/>
        <end position="208"/>
    </location>
</feature>
<feature type="region of interest" description="Disordered" evidence="2">
    <location>
        <begin position="244"/>
        <end position="267"/>
    </location>
</feature>
<dbReference type="InterPro" id="IPR045091">
    <property type="entry name" value="Mad2-like"/>
</dbReference>
<dbReference type="InterPro" id="IPR003511">
    <property type="entry name" value="HORMA_dom"/>
</dbReference>
<evidence type="ECO:0000259" key="3">
    <source>
        <dbReference type="PROSITE" id="PS50815"/>
    </source>
</evidence>
<dbReference type="Gene3D" id="3.30.900.10">
    <property type="entry name" value="HORMA domain"/>
    <property type="match status" value="1"/>
</dbReference>
<dbReference type="AlphaFoldDB" id="A0AA43TPE2"/>
<feature type="region of interest" description="Disordered" evidence="2">
    <location>
        <begin position="88"/>
        <end position="129"/>
    </location>
</feature>
<organism evidence="4 5">
    <name type="scientific">Ramalina farinacea</name>
    <dbReference type="NCBI Taxonomy" id="258253"/>
    <lineage>
        <taxon>Eukaryota</taxon>
        <taxon>Fungi</taxon>
        <taxon>Dikarya</taxon>
        <taxon>Ascomycota</taxon>
        <taxon>Pezizomycotina</taxon>
        <taxon>Lecanoromycetes</taxon>
        <taxon>OSLEUM clade</taxon>
        <taxon>Lecanoromycetidae</taxon>
        <taxon>Lecanorales</taxon>
        <taxon>Lecanorineae</taxon>
        <taxon>Ramalinaceae</taxon>
        <taxon>Ramalina</taxon>
    </lineage>
</organism>
<proteinExistence type="inferred from homology"/>
<dbReference type="GO" id="GO:0016035">
    <property type="term" value="C:zeta DNA polymerase complex"/>
    <property type="evidence" value="ECO:0007669"/>
    <property type="project" value="TreeGrafter"/>
</dbReference>
<dbReference type="PROSITE" id="PS50815">
    <property type="entry name" value="HORMA"/>
    <property type="match status" value="1"/>
</dbReference>
<dbReference type="Proteomes" id="UP001161017">
    <property type="component" value="Unassembled WGS sequence"/>
</dbReference>
<evidence type="ECO:0000313" key="4">
    <source>
        <dbReference type="EMBL" id="MDI1486466.1"/>
    </source>
</evidence>
<sequence>MASSNSEAPVLDTYQAVVSAYGDFLTVAIHTILHERNIYPQTSFIKAKKYNFPVRQNRHPKVCKWIQDAVAAVTAEMLKRLLPTNPPSEVLTPFASSDPTSQPPPSSGPPPQQPKDVPRFRPPPTSNLPEQFRATLARLIPSMSRLLPLPDECSFTLAIELRDEAGVAPPFGGGKGHSESPWIAAEPELQSERSTGVDGEEVLSEEVFEGRRRKGTALGGVRTTPVRSLEAGAFAMEMWVEEGKGKMQARVEDDEDGKGSDGERAEG</sequence>
<comment type="caution">
    <text evidence="4">The sequence shown here is derived from an EMBL/GenBank/DDBJ whole genome shotgun (WGS) entry which is preliminary data.</text>
</comment>
<dbReference type="SUPFAM" id="SSF56019">
    <property type="entry name" value="The spindle assembly checkpoint protein mad2"/>
    <property type="match status" value="1"/>
</dbReference>
<feature type="compositionally biased region" description="Pro residues" evidence="2">
    <location>
        <begin position="101"/>
        <end position="113"/>
    </location>
</feature>